<organism evidence="3 4">
    <name type="scientific">Pristionchus fissidentatus</name>
    <dbReference type="NCBI Taxonomy" id="1538716"/>
    <lineage>
        <taxon>Eukaryota</taxon>
        <taxon>Metazoa</taxon>
        <taxon>Ecdysozoa</taxon>
        <taxon>Nematoda</taxon>
        <taxon>Chromadorea</taxon>
        <taxon>Rhabditida</taxon>
        <taxon>Rhabditina</taxon>
        <taxon>Diplogasteromorpha</taxon>
        <taxon>Diplogasteroidea</taxon>
        <taxon>Neodiplogasteridae</taxon>
        <taxon>Pristionchus</taxon>
    </lineage>
</organism>
<name>A0AAV5W7E9_9BILA</name>
<feature type="domain" description="VWFA" evidence="2">
    <location>
        <begin position="46"/>
        <end position="219"/>
    </location>
</feature>
<dbReference type="SUPFAM" id="SSF53300">
    <property type="entry name" value="vWA-like"/>
    <property type="match status" value="1"/>
</dbReference>
<dbReference type="InterPro" id="IPR016187">
    <property type="entry name" value="CTDL_fold"/>
</dbReference>
<dbReference type="Gene3D" id="3.10.100.10">
    <property type="entry name" value="Mannose-Binding Protein A, subunit A"/>
    <property type="match status" value="1"/>
</dbReference>
<protein>
    <recommendedName>
        <fullName evidence="5">C-type lectin</fullName>
    </recommendedName>
</protein>
<evidence type="ECO:0000313" key="4">
    <source>
        <dbReference type="Proteomes" id="UP001432322"/>
    </source>
</evidence>
<sequence length="370" mass="41108">MAVLTSTAVTTVPLTTKINKIPDNYCNCGIVNGWFDHWNPKDIWVDVVILLDISASMGNSLEEAKSLVMSFVRLLSTDVKAEFYSRVGVIAVSDTVQEIYNLNMSSTDHLSMITQNDIPAIDIASGIEAAQKMFSDGMSAPSYRKNAKQIIYYLTNSQPGTNLNRINDFKNGGGIIVVNDFVEEGKVITPGLKAIASDNFYFTDLSENYVQSLSLFCEVNCFCNSNKHAFNDGRINPRTQANRGCFHPVDSGIPFDMASDTCNRENSSLVSIHDNAKEFFVSSLISIFGQKKKYWIAYHYNGSKWEWDDQSTNPFTDWDANQPDTKGDTFLCAHATQTTGLSVKWSVVNCAMPNLYVCESPPCRVGNNNC</sequence>
<comment type="caution">
    <text evidence="3">The sequence shown here is derived from an EMBL/GenBank/DDBJ whole genome shotgun (WGS) entry which is preliminary data.</text>
</comment>
<dbReference type="CDD" id="cd00198">
    <property type="entry name" value="vWFA"/>
    <property type="match status" value="1"/>
</dbReference>
<dbReference type="InterPro" id="IPR001304">
    <property type="entry name" value="C-type_lectin-like"/>
</dbReference>
<accession>A0AAV5W7E9</accession>
<evidence type="ECO:0000259" key="2">
    <source>
        <dbReference type="PROSITE" id="PS50234"/>
    </source>
</evidence>
<dbReference type="PROSITE" id="PS50234">
    <property type="entry name" value="VWFA"/>
    <property type="match status" value="1"/>
</dbReference>
<dbReference type="Gene3D" id="3.40.50.410">
    <property type="entry name" value="von Willebrand factor, type A domain"/>
    <property type="match status" value="1"/>
</dbReference>
<dbReference type="EMBL" id="BTSY01000005">
    <property type="protein sequence ID" value="GMT27468.1"/>
    <property type="molecule type" value="Genomic_DNA"/>
</dbReference>
<reference evidence="3" key="1">
    <citation type="submission" date="2023-10" db="EMBL/GenBank/DDBJ databases">
        <title>Genome assembly of Pristionchus species.</title>
        <authorList>
            <person name="Yoshida K."/>
            <person name="Sommer R.J."/>
        </authorList>
    </citation>
    <scope>NUCLEOTIDE SEQUENCE</scope>
    <source>
        <strain evidence="3">RS5133</strain>
    </source>
</reference>
<evidence type="ECO:0000259" key="1">
    <source>
        <dbReference type="PROSITE" id="PS50041"/>
    </source>
</evidence>
<dbReference type="Pfam" id="PF13519">
    <property type="entry name" value="VWA_2"/>
    <property type="match status" value="1"/>
</dbReference>
<dbReference type="SMART" id="SM00327">
    <property type="entry name" value="VWA"/>
    <property type="match status" value="1"/>
</dbReference>
<dbReference type="InterPro" id="IPR016186">
    <property type="entry name" value="C-type_lectin-like/link_sf"/>
</dbReference>
<dbReference type="PROSITE" id="PS50041">
    <property type="entry name" value="C_TYPE_LECTIN_2"/>
    <property type="match status" value="1"/>
</dbReference>
<dbReference type="PANTHER" id="PTHR31024">
    <property type="entry name" value="C-TYPE LECTIN"/>
    <property type="match status" value="1"/>
</dbReference>
<dbReference type="SUPFAM" id="SSF56436">
    <property type="entry name" value="C-type lectin-like"/>
    <property type="match status" value="1"/>
</dbReference>
<proteinExistence type="predicted"/>
<evidence type="ECO:0008006" key="5">
    <source>
        <dbReference type="Google" id="ProtNLM"/>
    </source>
</evidence>
<evidence type="ECO:0000313" key="3">
    <source>
        <dbReference type="EMBL" id="GMT27468.1"/>
    </source>
</evidence>
<dbReference type="CDD" id="cd00037">
    <property type="entry name" value="CLECT"/>
    <property type="match status" value="1"/>
</dbReference>
<gene>
    <name evidence="3" type="ORF">PFISCL1PPCAC_18765</name>
</gene>
<dbReference type="Pfam" id="PF00059">
    <property type="entry name" value="Lectin_C"/>
    <property type="match status" value="1"/>
</dbReference>
<dbReference type="PANTHER" id="PTHR31024:SF3">
    <property type="entry name" value="C-TYPE LECTIN-RELATED"/>
    <property type="match status" value="1"/>
</dbReference>
<dbReference type="SMART" id="SM00034">
    <property type="entry name" value="CLECT"/>
    <property type="match status" value="1"/>
</dbReference>
<dbReference type="InterPro" id="IPR036465">
    <property type="entry name" value="vWFA_dom_sf"/>
</dbReference>
<keyword evidence="4" id="KW-1185">Reference proteome</keyword>
<dbReference type="InterPro" id="IPR002035">
    <property type="entry name" value="VWF_A"/>
</dbReference>
<feature type="domain" description="C-type lectin" evidence="1">
    <location>
        <begin position="241"/>
        <end position="359"/>
    </location>
</feature>
<dbReference type="AlphaFoldDB" id="A0AAV5W7E9"/>
<dbReference type="Proteomes" id="UP001432322">
    <property type="component" value="Unassembled WGS sequence"/>
</dbReference>